<dbReference type="OrthoDB" id="9810005at2"/>
<name>A0A5Q0GUE5_SACSY</name>
<accession>A0A5Q0GUE5</accession>
<dbReference type="PANTHER" id="PTHR46124">
    <property type="entry name" value="D-AMINOACYL-TRNA DEACYLASE"/>
    <property type="match status" value="1"/>
</dbReference>
<dbReference type="PANTHER" id="PTHR46124:SF2">
    <property type="entry name" value="D-AMINOACYL-TRNA DEACYLASE"/>
    <property type="match status" value="1"/>
</dbReference>
<dbReference type="SUPFAM" id="SSF51556">
    <property type="entry name" value="Metallo-dependent hydrolases"/>
    <property type="match status" value="1"/>
</dbReference>
<dbReference type="InterPro" id="IPR032466">
    <property type="entry name" value="Metal_Hydrolase"/>
</dbReference>
<dbReference type="RefSeq" id="WP_033433651.1">
    <property type="nucleotide sequence ID" value="NZ_CP034550.1"/>
</dbReference>
<keyword evidence="2" id="KW-1185">Reference proteome</keyword>
<dbReference type="KEGG" id="ssyi:EKG83_09665"/>
<dbReference type="Proteomes" id="UP000325787">
    <property type="component" value="Chromosome"/>
</dbReference>
<dbReference type="EMBL" id="CP034550">
    <property type="protein sequence ID" value="QFZ17716.1"/>
    <property type="molecule type" value="Genomic_DNA"/>
</dbReference>
<proteinExistence type="predicted"/>
<evidence type="ECO:0000313" key="1">
    <source>
        <dbReference type="EMBL" id="QFZ17716.1"/>
    </source>
</evidence>
<protein>
    <submittedName>
        <fullName evidence="1">TatD family deoxyribonuclease</fullName>
    </submittedName>
</protein>
<sequence length="255" mass="28180">MRRLLAIDMHAHVEVDISVDDLLELDALVFAVTRSLDEAERAVKRSDSWTVWGVGCHPGLLGVQKAFDERRFTELIAGTAYVGEVGLDGKSRVPMDIQRRTFDSVLGVLQATPRLTSVHSFAAAEEVVSSLAARPTQGVVLHWWLGDEAQTERAIELGTYFSVNASMLRHGDVLARLPLNRVLTETDHPFGDKTGGRGRRPGRVKIVEDALAVLHGIRPEEVRRIVWQNLAQLVRETKCGVLLPRSVRTGIVAIV</sequence>
<evidence type="ECO:0000313" key="2">
    <source>
        <dbReference type="Proteomes" id="UP000325787"/>
    </source>
</evidence>
<dbReference type="Gene3D" id="3.20.20.140">
    <property type="entry name" value="Metal-dependent hydrolases"/>
    <property type="match status" value="1"/>
</dbReference>
<dbReference type="GO" id="GO:0016788">
    <property type="term" value="F:hydrolase activity, acting on ester bonds"/>
    <property type="evidence" value="ECO:0007669"/>
    <property type="project" value="InterPro"/>
</dbReference>
<gene>
    <name evidence="1" type="ORF">EKG83_09665</name>
</gene>
<dbReference type="InterPro" id="IPR001130">
    <property type="entry name" value="TatD-like"/>
</dbReference>
<dbReference type="AlphaFoldDB" id="A0A5Q0GUE5"/>
<reference evidence="2" key="1">
    <citation type="journal article" date="2021" name="Curr. Microbiol.">
        <title>Complete genome of nocamycin-producing strain Saccharothrix syringae NRRL B-16468 reveals the biosynthetic potential for secondary metabolites.</title>
        <authorList>
            <person name="Mo X."/>
            <person name="Yang S."/>
        </authorList>
    </citation>
    <scope>NUCLEOTIDE SEQUENCE [LARGE SCALE GENOMIC DNA]</scope>
    <source>
        <strain evidence="2">ATCC 51364 / DSM 43886 / JCM 6844 / KCTC 9398 / NBRC 14523 / NRRL B-16468 / INA 2240</strain>
    </source>
</reference>
<organism evidence="1 2">
    <name type="scientific">Saccharothrix syringae</name>
    <name type="common">Nocardiopsis syringae</name>
    <dbReference type="NCBI Taxonomy" id="103733"/>
    <lineage>
        <taxon>Bacteria</taxon>
        <taxon>Bacillati</taxon>
        <taxon>Actinomycetota</taxon>
        <taxon>Actinomycetes</taxon>
        <taxon>Pseudonocardiales</taxon>
        <taxon>Pseudonocardiaceae</taxon>
        <taxon>Saccharothrix</taxon>
    </lineage>
</organism>
<dbReference type="Pfam" id="PF01026">
    <property type="entry name" value="TatD_DNase"/>
    <property type="match status" value="1"/>
</dbReference>